<accession>A0A371D249</accession>
<sequence length="174" mass="19265">MWYPFRCVEVDGDRAAPLAVALDGDAFPVGSYAVDKSLRRILCRKDSRGWYRIDEPVTSWGVLTAELEIVYQERYKPTSRDKGRPPPYLPCGSIHRCLKPNSATSKIRTPRPLAASSRTRSKQSSWYASSYPGRSSATSSNIICTGAESPFPGMSSARSSVAWSKASWRAAHCK</sequence>
<evidence type="ECO:0000313" key="1">
    <source>
        <dbReference type="EMBL" id="RDX46595.1"/>
    </source>
</evidence>
<dbReference type="OrthoDB" id="2765569at2759"/>
<dbReference type="EMBL" id="KZ857426">
    <property type="protein sequence ID" value="RDX46595.1"/>
    <property type="molecule type" value="Genomic_DNA"/>
</dbReference>
<dbReference type="STRING" id="139420.A0A371D249"/>
<organism evidence="1 2">
    <name type="scientific">Lentinus brumalis</name>
    <dbReference type="NCBI Taxonomy" id="2498619"/>
    <lineage>
        <taxon>Eukaryota</taxon>
        <taxon>Fungi</taxon>
        <taxon>Dikarya</taxon>
        <taxon>Basidiomycota</taxon>
        <taxon>Agaricomycotina</taxon>
        <taxon>Agaricomycetes</taxon>
        <taxon>Polyporales</taxon>
        <taxon>Polyporaceae</taxon>
        <taxon>Lentinus</taxon>
    </lineage>
</organism>
<reference evidence="1 2" key="1">
    <citation type="journal article" date="2018" name="Biotechnol. Biofuels">
        <title>Integrative visual omics of the white-rot fungus Polyporus brumalis exposes the biotechnological potential of its oxidative enzymes for delignifying raw plant biomass.</title>
        <authorList>
            <person name="Miyauchi S."/>
            <person name="Rancon A."/>
            <person name="Drula E."/>
            <person name="Hage H."/>
            <person name="Chaduli D."/>
            <person name="Favel A."/>
            <person name="Grisel S."/>
            <person name="Henrissat B."/>
            <person name="Herpoel-Gimbert I."/>
            <person name="Ruiz-Duenas F.J."/>
            <person name="Chevret D."/>
            <person name="Hainaut M."/>
            <person name="Lin J."/>
            <person name="Wang M."/>
            <person name="Pangilinan J."/>
            <person name="Lipzen A."/>
            <person name="Lesage-Meessen L."/>
            <person name="Navarro D."/>
            <person name="Riley R."/>
            <person name="Grigoriev I.V."/>
            <person name="Zhou S."/>
            <person name="Raouche S."/>
            <person name="Rosso M.N."/>
        </authorList>
    </citation>
    <scope>NUCLEOTIDE SEQUENCE [LARGE SCALE GENOMIC DNA]</scope>
    <source>
        <strain evidence="1 2">BRFM 1820</strain>
    </source>
</reference>
<dbReference type="Proteomes" id="UP000256964">
    <property type="component" value="Unassembled WGS sequence"/>
</dbReference>
<keyword evidence="2" id="KW-1185">Reference proteome</keyword>
<protein>
    <submittedName>
        <fullName evidence="1">Uncharacterized protein</fullName>
    </submittedName>
</protein>
<gene>
    <name evidence="1" type="ORF">OH76DRAFT_1406908</name>
</gene>
<evidence type="ECO:0000313" key="2">
    <source>
        <dbReference type="Proteomes" id="UP000256964"/>
    </source>
</evidence>
<dbReference type="AlphaFoldDB" id="A0A371D249"/>
<proteinExistence type="predicted"/>
<name>A0A371D249_9APHY</name>